<proteinExistence type="predicted"/>
<keyword evidence="9" id="KW-1185">Reference proteome</keyword>
<feature type="transmembrane region" description="Helical" evidence="6">
    <location>
        <begin position="305"/>
        <end position="324"/>
    </location>
</feature>
<dbReference type="PANTHER" id="PTHR31566">
    <property type="entry name" value="CYTOCHROME C BIOGENESIS PROTEIN CCS1, CHLOROPLASTIC"/>
    <property type="match status" value="1"/>
</dbReference>
<comment type="subcellular location">
    <subcellularLocation>
        <location evidence="1">Membrane</location>
        <topology evidence="1">Multi-pass membrane protein</topology>
    </subcellularLocation>
</comment>
<keyword evidence="4 6" id="KW-1133">Transmembrane helix</keyword>
<dbReference type="KEGG" id="pbas:SMSP2_00771"/>
<dbReference type="InterPro" id="IPR007816">
    <property type="entry name" value="ResB-like_domain"/>
</dbReference>
<evidence type="ECO:0000313" key="8">
    <source>
        <dbReference type="EMBL" id="AQQ70423.1"/>
    </source>
</evidence>
<keyword evidence="5 6" id="KW-0472">Membrane</keyword>
<dbReference type="OrthoDB" id="9770923at2"/>
<feature type="transmembrane region" description="Helical" evidence="6">
    <location>
        <begin position="71"/>
        <end position="95"/>
    </location>
</feature>
<evidence type="ECO:0000256" key="1">
    <source>
        <dbReference type="ARBA" id="ARBA00004141"/>
    </source>
</evidence>
<evidence type="ECO:0000259" key="7">
    <source>
        <dbReference type="Pfam" id="PF05140"/>
    </source>
</evidence>
<accession>A0A1Q2MCI9</accession>
<reference evidence="9" key="1">
    <citation type="submission" date="2017-02" db="EMBL/GenBank/DDBJ databases">
        <title>Comparative genomics and description of representatives of a novel lineage of planctomycetes thriving in anoxic sediments.</title>
        <authorList>
            <person name="Spring S."/>
            <person name="Bunk B."/>
            <person name="Sproer C."/>
        </authorList>
    </citation>
    <scope>NUCLEOTIDE SEQUENCE [LARGE SCALE GENOMIC DNA]</scope>
    <source>
        <strain evidence="9">SM-Chi-D1</strain>
    </source>
</reference>
<keyword evidence="2 6" id="KW-0812">Transmembrane</keyword>
<dbReference type="InterPro" id="IPR023494">
    <property type="entry name" value="Cyt_c_bgen_Ccs1/CcsB/ResB"/>
</dbReference>
<feature type="domain" description="ResB-like" evidence="7">
    <location>
        <begin position="71"/>
        <end position="146"/>
    </location>
</feature>
<dbReference type="Pfam" id="PF05140">
    <property type="entry name" value="ResB"/>
    <property type="match status" value="2"/>
</dbReference>
<feature type="domain" description="ResB-like" evidence="7">
    <location>
        <begin position="209"/>
        <end position="289"/>
    </location>
</feature>
<evidence type="ECO:0000256" key="6">
    <source>
        <dbReference type="SAM" id="Phobius"/>
    </source>
</evidence>
<sequence>MKNIRRKTMNLTIVFIVLWTVWSIVGAFMGADKAAGLFSSVPMMVFWAAMILSLVFGIFCFKSLRKQKTLFLIHIGCILILTGFAMSSVLGTFVLNKLLKQDKFNQGFMVIYEGQKTNSVILPDESSRKLDFTVNLNDFRVEHYKDDYLIVEYAGREVKTLSILPGAFVEMQDGTKIMAARKFSNFKLEETETGMQPYDSQQDGINPAVEVKVEPPEAKSYKKYIFAKFPEQRPDENGLRMAYRKEIREYVSEVEITGADGEVFTKDIKVNKPLHYGGYHIYQNSYDSAGHRYTVLKVVSDSGSLVINTGFALLLAGLFARSYLRKKGGKNDLKD</sequence>
<dbReference type="EMBL" id="CP019646">
    <property type="protein sequence ID" value="AQQ70423.1"/>
    <property type="molecule type" value="Genomic_DNA"/>
</dbReference>
<dbReference type="RefSeq" id="WP_146682687.1">
    <property type="nucleotide sequence ID" value="NZ_CP019646.1"/>
</dbReference>
<protein>
    <submittedName>
        <fullName evidence="8">ResB-like family protein</fullName>
    </submittedName>
</protein>
<dbReference type="GO" id="GO:0017004">
    <property type="term" value="P:cytochrome complex assembly"/>
    <property type="evidence" value="ECO:0007669"/>
    <property type="project" value="UniProtKB-KW"/>
</dbReference>
<evidence type="ECO:0000256" key="2">
    <source>
        <dbReference type="ARBA" id="ARBA00022692"/>
    </source>
</evidence>
<gene>
    <name evidence="8" type="ORF">SMSP2_00771</name>
</gene>
<evidence type="ECO:0000313" key="9">
    <source>
        <dbReference type="Proteomes" id="UP000188181"/>
    </source>
</evidence>
<evidence type="ECO:0000256" key="5">
    <source>
        <dbReference type="ARBA" id="ARBA00023136"/>
    </source>
</evidence>
<evidence type="ECO:0000256" key="4">
    <source>
        <dbReference type="ARBA" id="ARBA00022989"/>
    </source>
</evidence>
<feature type="transmembrane region" description="Helical" evidence="6">
    <location>
        <begin position="12"/>
        <end position="31"/>
    </location>
</feature>
<feature type="transmembrane region" description="Helical" evidence="6">
    <location>
        <begin position="37"/>
        <end position="59"/>
    </location>
</feature>
<dbReference type="AlphaFoldDB" id="A0A1Q2MCI9"/>
<dbReference type="Proteomes" id="UP000188181">
    <property type="component" value="Chromosome"/>
</dbReference>
<dbReference type="STRING" id="1851148.SMSP2_00771"/>
<organism evidence="8 9">
    <name type="scientific">Limihaloglobus sulfuriphilus</name>
    <dbReference type="NCBI Taxonomy" id="1851148"/>
    <lineage>
        <taxon>Bacteria</taxon>
        <taxon>Pseudomonadati</taxon>
        <taxon>Planctomycetota</taxon>
        <taxon>Phycisphaerae</taxon>
        <taxon>Sedimentisphaerales</taxon>
        <taxon>Sedimentisphaeraceae</taxon>
        <taxon>Limihaloglobus</taxon>
    </lineage>
</organism>
<evidence type="ECO:0000256" key="3">
    <source>
        <dbReference type="ARBA" id="ARBA00022748"/>
    </source>
</evidence>
<dbReference type="GO" id="GO:0016020">
    <property type="term" value="C:membrane"/>
    <property type="evidence" value="ECO:0007669"/>
    <property type="project" value="UniProtKB-SubCell"/>
</dbReference>
<keyword evidence="3" id="KW-0201">Cytochrome c-type biogenesis</keyword>
<name>A0A1Q2MCI9_9BACT</name>